<evidence type="ECO:0000313" key="1">
    <source>
        <dbReference type="EnsemblMetazoa" id="AALB009760-PA"/>
    </source>
</evidence>
<sequence>MIGIDNHHLTYPVKVAKGTVGEPIATKTRLGWVIGGNLSLSMIVRYRPTCRSQATRIRAAPGCGSGIFGGRSVPQTLVLHCGSQ</sequence>
<evidence type="ECO:0000313" key="2">
    <source>
        <dbReference type="Proteomes" id="UP000069272"/>
    </source>
</evidence>
<reference evidence="2" key="1">
    <citation type="journal article" date="2017" name="G3 (Bethesda)">
        <title>The Physical Genome Mapping of Anopheles albimanus Corrected Scaffold Misassemblies and Identified Interarm Rearrangements in Genus Anopheles.</title>
        <authorList>
            <person name="Artemov G.N."/>
            <person name="Peery A.N."/>
            <person name="Jiang X."/>
            <person name="Tu Z."/>
            <person name="Stegniy V.N."/>
            <person name="Sharakhova M.V."/>
            <person name="Sharakhov I.V."/>
        </authorList>
    </citation>
    <scope>NUCLEOTIDE SEQUENCE [LARGE SCALE GENOMIC DNA]</scope>
    <source>
        <strain evidence="2">STECLA/ALBI9_A</strain>
    </source>
</reference>
<organism evidence="1 2">
    <name type="scientific">Anopheles albimanus</name>
    <name type="common">New world malaria mosquito</name>
    <dbReference type="NCBI Taxonomy" id="7167"/>
    <lineage>
        <taxon>Eukaryota</taxon>
        <taxon>Metazoa</taxon>
        <taxon>Ecdysozoa</taxon>
        <taxon>Arthropoda</taxon>
        <taxon>Hexapoda</taxon>
        <taxon>Insecta</taxon>
        <taxon>Pterygota</taxon>
        <taxon>Neoptera</taxon>
        <taxon>Endopterygota</taxon>
        <taxon>Diptera</taxon>
        <taxon>Nematocera</taxon>
        <taxon>Culicoidea</taxon>
        <taxon>Culicidae</taxon>
        <taxon>Anophelinae</taxon>
        <taxon>Anopheles</taxon>
    </lineage>
</organism>
<proteinExistence type="predicted"/>
<keyword evidence="2" id="KW-1185">Reference proteome</keyword>
<reference evidence="1" key="2">
    <citation type="submission" date="2022-08" db="UniProtKB">
        <authorList>
            <consortium name="EnsemblMetazoa"/>
        </authorList>
    </citation>
    <scope>IDENTIFICATION</scope>
    <source>
        <strain evidence="1">STECLA/ALBI9_A</strain>
    </source>
</reference>
<dbReference type="AlphaFoldDB" id="A0A182FT80"/>
<protein>
    <recommendedName>
        <fullName evidence="3">Peptidase aspartic putative domain-containing protein</fullName>
    </recommendedName>
</protein>
<name>A0A182FT80_ANOAL</name>
<evidence type="ECO:0008006" key="3">
    <source>
        <dbReference type="Google" id="ProtNLM"/>
    </source>
</evidence>
<accession>A0A182FT80</accession>
<dbReference type="Proteomes" id="UP000069272">
    <property type="component" value="Unassembled WGS sequence"/>
</dbReference>
<dbReference type="EnsemblMetazoa" id="AALB009760-RA">
    <property type="protein sequence ID" value="AALB009760-PA"/>
    <property type="gene ID" value="AALB009760"/>
</dbReference>
<dbReference type="VEuPathDB" id="VectorBase:AALB009760"/>